<dbReference type="InterPro" id="IPR008927">
    <property type="entry name" value="6-PGluconate_DH-like_C_sf"/>
</dbReference>
<keyword evidence="2" id="KW-1185">Reference proteome</keyword>
<reference evidence="1 2" key="1">
    <citation type="submission" date="2019-09" db="EMBL/GenBank/DDBJ databases">
        <title>Complete genome sequence of Arachidicoccus sp. B3-10 isolated from apple orchard soil.</title>
        <authorList>
            <person name="Kim H.S."/>
            <person name="Han K.-I."/>
            <person name="Suh M.K."/>
            <person name="Lee K.C."/>
            <person name="Eom M.K."/>
            <person name="Kim J.-S."/>
            <person name="Kang S.W."/>
            <person name="Sin Y."/>
            <person name="Lee J.-S."/>
        </authorList>
    </citation>
    <scope>NUCLEOTIDE SEQUENCE [LARGE SCALE GENOMIC DNA]</scope>
    <source>
        <strain evidence="1 2">B3-10</strain>
    </source>
</reference>
<dbReference type="KEGG" id="arac:E0W69_006425"/>
<dbReference type="EMBL" id="CP044016">
    <property type="protein sequence ID" value="QES88315.1"/>
    <property type="molecule type" value="Genomic_DNA"/>
</dbReference>
<gene>
    <name evidence="1" type="ORF">E0W69_006425</name>
</gene>
<evidence type="ECO:0000313" key="2">
    <source>
        <dbReference type="Proteomes" id="UP000292424"/>
    </source>
</evidence>
<dbReference type="AlphaFoldDB" id="A0A5P2FYP4"/>
<accession>A0A5P2FYP4</accession>
<dbReference type="InterPro" id="IPR013328">
    <property type="entry name" value="6PGD_dom2"/>
</dbReference>
<dbReference type="Gene3D" id="1.10.1040.10">
    <property type="entry name" value="N-(1-d-carboxylethyl)-l-norvaline Dehydrogenase, domain 2"/>
    <property type="match status" value="1"/>
</dbReference>
<organism evidence="1 2">
    <name type="scientific">Rhizosphaericola mali</name>
    <dbReference type="NCBI Taxonomy" id="2545455"/>
    <lineage>
        <taxon>Bacteria</taxon>
        <taxon>Pseudomonadati</taxon>
        <taxon>Bacteroidota</taxon>
        <taxon>Chitinophagia</taxon>
        <taxon>Chitinophagales</taxon>
        <taxon>Chitinophagaceae</taxon>
        <taxon>Rhizosphaericola</taxon>
    </lineage>
</organism>
<protein>
    <recommendedName>
        <fullName evidence="3">3-hydroxyacyl-CoA dehydrogenase C-terminal domain-containing protein</fullName>
    </recommendedName>
</protein>
<dbReference type="RefSeq" id="WP_131329203.1">
    <property type="nucleotide sequence ID" value="NZ_CP044016.1"/>
</dbReference>
<evidence type="ECO:0000313" key="1">
    <source>
        <dbReference type="EMBL" id="QES88315.1"/>
    </source>
</evidence>
<dbReference type="Proteomes" id="UP000292424">
    <property type="component" value="Chromosome"/>
</dbReference>
<sequence length="88" mass="10036">MPIGSFGIIDVSGMNTIINTSKLQAKQYPDDSFFQKLIDRLQTEFVDKGKLRTSSCAGFYSYPNPKYKNLEFLKSKNDKIISINLHII</sequence>
<name>A0A5P2FYP4_9BACT</name>
<proteinExistence type="predicted"/>
<evidence type="ECO:0008006" key="3">
    <source>
        <dbReference type="Google" id="ProtNLM"/>
    </source>
</evidence>
<dbReference type="OrthoDB" id="9771883at2"/>
<dbReference type="SUPFAM" id="SSF48179">
    <property type="entry name" value="6-phosphogluconate dehydrogenase C-terminal domain-like"/>
    <property type="match status" value="1"/>
</dbReference>